<feature type="compositionally biased region" description="Basic and acidic residues" evidence="12">
    <location>
        <begin position="972"/>
        <end position="983"/>
    </location>
</feature>
<feature type="compositionally biased region" description="Basic and acidic residues" evidence="12">
    <location>
        <begin position="270"/>
        <end position="279"/>
    </location>
</feature>
<keyword evidence="10" id="KW-0539">Nucleus</keyword>
<evidence type="ECO:0000256" key="7">
    <source>
        <dbReference type="ARBA" id="ARBA00022833"/>
    </source>
</evidence>
<organism evidence="14 15">
    <name type="scientific">Podospora didyma</name>
    <dbReference type="NCBI Taxonomy" id="330526"/>
    <lineage>
        <taxon>Eukaryota</taxon>
        <taxon>Fungi</taxon>
        <taxon>Dikarya</taxon>
        <taxon>Ascomycota</taxon>
        <taxon>Pezizomycotina</taxon>
        <taxon>Sordariomycetes</taxon>
        <taxon>Sordariomycetidae</taxon>
        <taxon>Sordariales</taxon>
        <taxon>Podosporaceae</taxon>
        <taxon>Podospora</taxon>
    </lineage>
</organism>
<dbReference type="SMART" id="SM00355">
    <property type="entry name" value="ZnF_C2H2"/>
    <property type="match status" value="7"/>
</dbReference>
<dbReference type="InterPro" id="IPR036236">
    <property type="entry name" value="Znf_C2H2_sf"/>
</dbReference>
<evidence type="ECO:0000256" key="9">
    <source>
        <dbReference type="ARBA" id="ARBA00023163"/>
    </source>
</evidence>
<keyword evidence="8" id="KW-0805">Transcription regulation</keyword>
<evidence type="ECO:0000256" key="1">
    <source>
        <dbReference type="ARBA" id="ARBA00004123"/>
    </source>
</evidence>
<accession>A0AAE0NXU8</accession>
<evidence type="ECO:0000259" key="13">
    <source>
        <dbReference type="PROSITE" id="PS50157"/>
    </source>
</evidence>
<sequence>MATSSSPRTAAPEPTELFSTGAAIFKSLEELTTSEHLGWTTAQRHLVSESQRFSLWAHSLGLHRRGHASLDYRVRDALVVKLRLEDILSGLRDDLDGLLSIFGGERQPFDEDGNEDSESDSDTDTGPGDVDTRSRSSASSESFHEVDFRQQNITEAIDALYSLAAKIRNPRNRPERPTRELYKHIPAHLRDDYIREREDAEIRIVSYVQRQGLLESLKRGGGFELKPEEIEQYAPLSSFLVRRIGIANARRKQQFVYWKEHAARISQGDNSREPRESPRGKGPLLPQDEGNAASPLHLDLDKLNFTPSVPGKSLATSATRLDESFVIPGDLQSVISHQSRVSTILTPQGQKLHWPSPPEHLADPTAKFFICPYCHVMCPRGYLEKDAWRSHLVHDLKPYLCTYEICSDPNRLYGSHREWLDHENLHTRVWHCRIHEREFETQPEYTQHLRQDHPDATPEDFSSELIAASVGPSAEIHHRSCPLCSSGFTDVQDMQQHVKHHLERLALFSLPGVQQDGEGPEVSSDSRQVIQSGGAGGRLASVEEDFGSNDGLPYGEDSGDEGFAEQEDFGDDDDVLGKSSSDLKSAKSPELRGNILKTLPESPDLYALIKGWLTISRQHIDYVSAAAEAGLGKGKQPEKVGFQCPNCPRRFFGSQYLQKHIATHAHAPDNGDNPQVDVPASKTEGADPGTLSEKLSKVAEFGKKAFEKASESMNILRLANVDFFGDNAVPASTSQAGGKGGGEGEGEGESKGKAQKHPATFQCTLCPKRFTRAYNLRSHLRTHTDERPFVCRVCGKAFARQHDRQRHEDLHSGEKKFVCKGELKDGEKWGCGRRFARADALGRHFRSGAGRTCIKPLLDENVLERDDTTSAQVTGEFALPQALLAQYPALAQMSWSADGMGGGNTTRDDLSMRSGSDAGDDRGYISDPGSGVWPLIRTNTDFSDVVSICSELESPSPYEASEAGEGVNAPSGHDDETADRDPQLGRNPATPEGVS</sequence>
<feature type="region of interest" description="Disordered" evidence="12">
    <location>
        <begin position="732"/>
        <end position="756"/>
    </location>
</feature>
<feature type="region of interest" description="Disordered" evidence="12">
    <location>
        <begin position="513"/>
        <end position="588"/>
    </location>
</feature>
<dbReference type="PROSITE" id="PS50157">
    <property type="entry name" value="ZINC_FINGER_C2H2_2"/>
    <property type="match status" value="3"/>
</dbReference>
<dbReference type="SUPFAM" id="SSF57667">
    <property type="entry name" value="beta-beta-alpha zinc fingers"/>
    <property type="match status" value="2"/>
</dbReference>
<keyword evidence="6 11" id="KW-0863">Zinc-finger</keyword>
<feature type="region of interest" description="Disordered" evidence="12">
    <location>
        <begin position="896"/>
        <end position="930"/>
    </location>
</feature>
<reference evidence="14" key="2">
    <citation type="submission" date="2023-06" db="EMBL/GenBank/DDBJ databases">
        <authorList>
            <consortium name="Lawrence Berkeley National Laboratory"/>
            <person name="Haridas S."/>
            <person name="Hensen N."/>
            <person name="Bonometti L."/>
            <person name="Westerberg I."/>
            <person name="Brannstrom I.O."/>
            <person name="Guillou S."/>
            <person name="Cros-Aarteil S."/>
            <person name="Calhoun S."/>
            <person name="Kuo A."/>
            <person name="Mondo S."/>
            <person name="Pangilinan J."/>
            <person name="Riley R."/>
            <person name="LaButti K."/>
            <person name="Andreopoulos B."/>
            <person name="Lipzen A."/>
            <person name="Chen C."/>
            <person name="Yanf M."/>
            <person name="Daum C."/>
            <person name="Ng V."/>
            <person name="Clum A."/>
            <person name="Steindorff A."/>
            <person name="Ohm R."/>
            <person name="Martin F."/>
            <person name="Silar P."/>
            <person name="Natvig D."/>
            <person name="Lalanne C."/>
            <person name="Gautier V."/>
            <person name="Ament-velasquez S.L."/>
            <person name="Kruys A."/>
            <person name="Hutchinson M.I."/>
            <person name="Powell A.J."/>
            <person name="Barry K."/>
            <person name="Miller A.N."/>
            <person name="Grigoriev I.V."/>
            <person name="Debuchy R."/>
            <person name="Gladieux P."/>
            <person name="Thoren M.H."/>
            <person name="Johannesson H."/>
        </authorList>
    </citation>
    <scope>NUCLEOTIDE SEQUENCE</scope>
    <source>
        <strain evidence="14">CBS 232.78</strain>
    </source>
</reference>
<dbReference type="FunFam" id="3.30.160.60:FF:000146">
    <property type="entry name" value="C2H2 type zinc finger protein"/>
    <property type="match status" value="1"/>
</dbReference>
<keyword evidence="7" id="KW-0862">Zinc</keyword>
<feature type="domain" description="C2H2-type" evidence="13">
    <location>
        <begin position="642"/>
        <end position="669"/>
    </location>
</feature>
<name>A0AAE0NXU8_9PEZI</name>
<keyword evidence="4" id="KW-0479">Metal-binding</keyword>
<proteinExistence type="predicted"/>
<evidence type="ECO:0000256" key="6">
    <source>
        <dbReference type="ARBA" id="ARBA00022771"/>
    </source>
</evidence>
<evidence type="ECO:0000256" key="3">
    <source>
        <dbReference type="ARBA" id="ARBA00022490"/>
    </source>
</evidence>
<evidence type="ECO:0000313" key="14">
    <source>
        <dbReference type="EMBL" id="KAK3389728.1"/>
    </source>
</evidence>
<dbReference type="GO" id="GO:0008270">
    <property type="term" value="F:zinc ion binding"/>
    <property type="evidence" value="ECO:0007669"/>
    <property type="project" value="UniProtKB-KW"/>
</dbReference>
<evidence type="ECO:0000313" key="15">
    <source>
        <dbReference type="Proteomes" id="UP001285441"/>
    </source>
</evidence>
<dbReference type="PANTHER" id="PTHR35391">
    <property type="entry name" value="C2H2-TYPE DOMAIN-CONTAINING PROTEIN-RELATED"/>
    <property type="match status" value="1"/>
</dbReference>
<dbReference type="PROSITE" id="PS00028">
    <property type="entry name" value="ZINC_FINGER_C2H2_1"/>
    <property type="match status" value="4"/>
</dbReference>
<dbReference type="EMBL" id="JAULSW010000002">
    <property type="protein sequence ID" value="KAK3389728.1"/>
    <property type="molecule type" value="Genomic_DNA"/>
</dbReference>
<dbReference type="GO" id="GO:0045944">
    <property type="term" value="P:positive regulation of transcription by RNA polymerase II"/>
    <property type="evidence" value="ECO:0007669"/>
    <property type="project" value="UniProtKB-ARBA"/>
</dbReference>
<dbReference type="PANTHER" id="PTHR35391:SF7">
    <property type="entry name" value="C2H2-TYPE DOMAIN-CONTAINING PROTEIN"/>
    <property type="match status" value="1"/>
</dbReference>
<dbReference type="InterPro" id="IPR013087">
    <property type="entry name" value="Znf_C2H2_type"/>
</dbReference>
<keyword evidence="9" id="KW-0804">Transcription</keyword>
<feature type="region of interest" description="Disordered" evidence="12">
    <location>
        <begin position="266"/>
        <end position="291"/>
    </location>
</feature>
<comment type="caution">
    <text evidence="14">The sequence shown here is derived from an EMBL/GenBank/DDBJ whole genome shotgun (WGS) entry which is preliminary data.</text>
</comment>
<keyword evidence="5" id="KW-0677">Repeat</keyword>
<evidence type="ECO:0000256" key="10">
    <source>
        <dbReference type="ARBA" id="ARBA00023242"/>
    </source>
</evidence>
<feature type="region of interest" description="Disordered" evidence="12">
    <location>
        <begin position="106"/>
        <end position="145"/>
    </location>
</feature>
<evidence type="ECO:0000256" key="4">
    <source>
        <dbReference type="ARBA" id="ARBA00022723"/>
    </source>
</evidence>
<feature type="domain" description="C2H2-type" evidence="13">
    <location>
        <begin position="761"/>
        <end position="788"/>
    </location>
</feature>
<dbReference type="FunFam" id="3.30.160.60:FF:000239">
    <property type="entry name" value="C2H2 type zinc finger protein"/>
    <property type="match status" value="1"/>
</dbReference>
<dbReference type="FunFam" id="3.30.160.60:FF:000181">
    <property type="entry name" value="C2H2 type zinc finger protein"/>
    <property type="match status" value="1"/>
</dbReference>
<reference evidence="14" key="1">
    <citation type="journal article" date="2023" name="Mol. Phylogenet. Evol.">
        <title>Genome-scale phylogeny and comparative genomics of the fungal order Sordariales.</title>
        <authorList>
            <person name="Hensen N."/>
            <person name="Bonometti L."/>
            <person name="Westerberg I."/>
            <person name="Brannstrom I.O."/>
            <person name="Guillou S."/>
            <person name="Cros-Aarteil S."/>
            <person name="Calhoun S."/>
            <person name="Haridas S."/>
            <person name="Kuo A."/>
            <person name="Mondo S."/>
            <person name="Pangilinan J."/>
            <person name="Riley R."/>
            <person name="LaButti K."/>
            <person name="Andreopoulos B."/>
            <person name="Lipzen A."/>
            <person name="Chen C."/>
            <person name="Yan M."/>
            <person name="Daum C."/>
            <person name="Ng V."/>
            <person name="Clum A."/>
            <person name="Steindorff A."/>
            <person name="Ohm R.A."/>
            <person name="Martin F."/>
            <person name="Silar P."/>
            <person name="Natvig D.O."/>
            <person name="Lalanne C."/>
            <person name="Gautier V."/>
            <person name="Ament-Velasquez S.L."/>
            <person name="Kruys A."/>
            <person name="Hutchinson M.I."/>
            <person name="Powell A.J."/>
            <person name="Barry K."/>
            <person name="Miller A.N."/>
            <person name="Grigoriev I.V."/>
            <person name="Debuchy R."/>
            <person name="Gladieux P."/>
            <person name="Hiltunen Thoren M."/>
            <person name="Johannesson H."/>
        </authorList>
    </citation>
    <scope>NUCLEOTIDE SEQUENCE</scope>
    <source>
        <strain evidence="14">CBS 232.78</strain>
    </source>
</reference>
<keyword evidence="15" id="KW-1185">Reference proteome</keyword>
<dbReference type="GO" id="GO:0005634">
    <property type="term" value="C:nucleus"/>
    <property type="evidence" value="ECO:0007669"/>
    <property type="project" value="UniProtKB-SubCell"/>
</dbReference>
<dbReference type="AlphaFoldDB" id="A0AAE0NXU8"/>
<feature type="compositionally biased region" description="Acidic residues" evidence="12">
    <location>
        <begin position="557"/>
        <end position="574"/>
    </location>
</feature>
<dbReference type="Pfam" id="PF00096">
    <property type="entry name" value="zf-C2H2"/>
    <property type="match status" value="3"/>
</dbReference>
<feature type="compositionally biased region" description="Low complexity" evidence="12">
    <location>
        <begin position="124"/>
        <end position="141"/>
    </location>
</feature>
<dbReference type="Gene3D" id="3.30.160.60">
    <property type="entry name" value="Classic Zinc Finger"/>
    <property type="match status" value="3"/>
</dbReference>
<evidence type="ECO:0000256" key="8">
    <source>
        <dbReference type="ARBA" id="ARBA00023015"/>
    </source>
</evidence>
<dbReference type="GO" id="GO:0071277">
    <property type="term" value="P:cellular response to calcium ion"/>
    <property type="evidence" value="ECO:0007669"/>
    <property type="project" value="UniProtKB-ARBA"/>
</dbReference>
<evidence type="ECO:0000256" key="2">
    <source>
        <dbReference type="ARBA" id="ARBA00004496"/>
    </source>
</evidence>
<comment type="subcellular location">
    <subcellularLocation>
        <location evidence="2">Cytoplasm</location>
    </subcellularLocation>
    <subcellularLocation>
        <location evidence="1">Nucleus</location>
    </subcellularLocation>
</comment>
<gene>
    <name evidence="14" type="ORF">B0H63DRAFT_464231</name>
</gene>
<feature type="region of interest" description="Disordered" evidence="12">
    <location>
        <begin position="665"/>
        <end position="690"/>
    </location>
</feature>
<protein>
    <recommendedName>
        <fullName evidence="13">C2H2-type domain-containing protein</fullName>
    </recommendedName>
</protein>
<keyword evidence="3" id="KW-0963">Cytoplasm</keyword>
<evidence type="ECO:0000256" key="5">
    <source>
        <dbReference type="ARBA" id="ARBA00022737"/>
    </source>
</evidence>
<dbReference type="GO" id="GO:0005737">
    <property type="term" value="C:cytoplasm"/>
    <property type="evidence" value="ECO:0007669"/>
    <property type="project" value="UniProtKB-SubCell"/>
</dbReference>
<evidence type="ECO:0000256" key="11">
    <source>
        <dbReference type="PROSITE-ProRule" id="PRU00042"/>
    </source>
</evidence>
<dbReference type="Proteomes" id="UP001285441">
    <property type="component" value="Unassembled WGS sequence"/>
</dbReference>
<evidence type="ECO:0000256" key="12">
    <source>
        <dbReference type="SAM" id="MobiDB-lite"/>
    </source>
</evidence>
<feature type="compositionally biased region" description="Acidic residues" evidence="12">
    <location>
        <begin position="110"/>
        <end position="123"/>
    </location>
</feature>
<feature type="region of interest" description="Disordered" evidence="12">
    <location>
        <begin position="953"/>
        <end position="995"/>
    </location>
</feature>
<feature type="domain" description="C2H2-type" evidence="13">
    <location>
        <begin position="789"/>
        <end position="816"/>
    </location>
</feature>